<reference evidence="1 2" key="1">
    <citation type="submission" date="2016-05" db="EMBL/GenBank/DDBJ databases">
        <title>Complete genome sequence of Novosphingobium guangzhouense SA925(T).</title>
        <authorList>
            <person name="Sha S."/>
        </authorList>
    </citation>
    <scope>NUCLEOTIDE SEQUENCE [LARGE SCALE GENOMIC DNA]</scope>
    <source>
        <strain evidence="1 2">SA925</strain>
    </source>
</reference>
<accession>A0A2K2G5A0</accession>
<organism evidence="1 2">
    <name type="scientific">Novosphingobium guangzhouense</name>
    <dbReference type="NCBI Taxonomy" id="1850347"/>
    <lineage>
        <taxon>Bacteria</taxon>
        <taxon>Pseudomonadati</taxon>
        <taxon>Pseudomonadota</taxon>
        <taxon>Alphaproteobacteria</taxon>
        <taxon>Sphingomonadales</taxon>
        <taxon>Sphingomonadaceae</taxon>
        <taxon>Novosphingobium</taxon>
    </lineage>
</organism>
<proteinExistence type="predicted"/>
<sequence>MIDQAALPADLQGAEAAIRRDLARSGAAAASTLPVLRYLVAAEPDNSFAEEVLARVKGILRDVAAQVLDALIGSIDRRAHAHEEVAVLSRAFLDDTIVLAHAHAVALEWQLTERLSTHLGLDPVVSPFVRARVAAGDALMREFLTAQARWVDRQRRMALPLVEVPAPVLDAVLAIVRALVEAEPALSNRVAAVEAEVRLRHDEISNRLMVAERVVADDAFEATAPVSACGVTLFLTAFAARSGQPRDGLVAAMQPGQQTRLALLLLAAGTPAALVDAQIREIHGRTGMPAVLAGIDAMRAAAILAQPGRAK</sequence>
<evidence type="ECO:0000313" key="2">
    <source>
        <dbReference type="Proteomes" id="UP000236327"/>
    </source>
</evidence>
<comment type="caution">
    <text evidence="1">The sequence shown here is derived from an EMBL/GenBank/DDBJ whole genome shotgun (WGS) entry which is preliminary data.</text>
</comment>
<dbReference type="AlphaFoldDB" id="A0A2K2G5A0"/>
<protein>
    <submittedName>
        <fullName evidence="1">Uncharacterized protein</fullName>
    </submittedName>
</protein>
<dbReference type="EMBL" id="LYMM01000003">
    <property type="protein sequence ID" value="PNU06216.1"/>
    <property type="molecule type" value="Genomic_DNA"/>
</dbReference>
<keyword evidence="2" id="KW-1185">Reference proteome</keyword>
<dbReference type="RefSeq" id="WP_103094647.1">
    <property type="nucleotide sequence ID" value="NZ_LYMM01000003.1"/>
</dbReference>
<dbReference type="OrthoDB" id="7390251at2"/>
<gene>
    <name evidence="1" type="ORF">A8V01_12770</name>
</gene>
<dbReference type="Proteomes" id="UP000236327">
    <property type="component" value="Unassembled WGS sequence"/>
</dbReference>
<name>A0A2K2G5A0_9SPHN</name>
<evidence type="ECO:0000313" key="1">
    <source>
        <dbReference type="EMBL" id="PNU06216.1"/>
    </source>
</evidence>